<gene>
    <name evidence="2" type="ORF">ZIOFF_003981</name>
</gene>
<evidence type="ECO:0000313" key="2">
    <source>
        <dbReference type="EMBL" id="KAG6538830.1"/>
    </source>
</evidence>
<name>A0A8J5MAX3_ZINOF</name>
<sequence length="233" mass="26772">MWFCEEVTCQSRPPKAGDSGDRLTQQKTDGWQSEMAVEATSRVPDIKQRSRTERRTTFPAFPPSRLRPQPCSPHRNLLLGFTLLWLPLTLAAVSRFTGQDHSDFPYSSIQDMQIEFLSVYETRSKTYQVMMDNVEHAHFDINGFSLHVAHTGQGKLDTVLFLHRFTEIRYSWRHQCSPSSALGFRRSLLTSTAIASPAGIKRGFLSHLRRCSRSLRRCSRMQHGWLLMQGGRQ</sequence>
<evidence type="ECO:0000256" key="1">
    <source>
        <dbReference type="SAM" id="MobiDB-lite"/>
    </source>
</evidence>
<evidence type="ECO:0000313" key="3">
    <source>
        <dbReference type="Proteomes" id="UP000734854"/>
    </source>
</evidence>
<reference evidence="2 3" key="1">
    <citation type="submission" date="2020-08" db="EMBL/GenBank/DDBJ databases">
        <title>Plant Genome Project.</title>
        <authorList>
            <person name="Zhang R.-G."/>
        </authorList>
    </citation>
    <scope>NUCLEOTIDE SEQUENCE [LARGE SCALE GENOMIC DNA]</scope>
    <source>
        <tissue evidence="2">Rhizome</tissue>
    </source>
</reference>
<proteinExistence type="predicted"/>
<dbReference type="AlphaFoldDB" id="A0A8J5MAX3"/>
<dbReference type="EMBL" id="JACMSC010000001">
    <property type="protein sequence ID" value="KAG6538830.1"/>
    <property type="molecule type" value="Genomic_DNA"/>
</dbReference>
<comment type="caution">
    <text evidence="2">The sequence shown here is derived from an EMBL/GenBank/DDBJ whole genome shotgun (WGS) entry which is preliminary data.</text>
</comment>
<dbReference type="InterPro" id="IPR029058">
    <property type="entry name" value="AB_hydrolase_fold"/>
</dbReference>
<organism evidence="2 3">
    <name type="scientific">Zingiber officinale</name>
    <name type="common">Ginger</name>
    <name type="synonym">Amomum zingiber</name>
    <dbReference type="NCBI Taxonomy" id="94328"/>
    <lineage>
        <taxon>Eukaryota</taxon>
        <taxon>Viridiplantae</taxon>
        <taxon>Streptophyta</taxon>
        <taxon>Embryophyta</taxon>
        <taxon>Tracheophyta</taxon>
        <taxon>Spermatophyta</taxon>
        <taxon>Magnoliopsida</taxon>
        <taxon>Liliopsida</taxon>
        <taxon>Zingiberales</taxon>
        <taxon>Zingiberaceae</taxon>
        <taxon>Zingiber</taxon>
    </lineage>
</organism>
<accession>A0A8J5MAX3</accession>
<protein>
    <submittedName>
        <fullName evidence="2">Uncharacterized protein</fullName>
    </submittedName>
</protein>
<keyword evidence="3" id="KW-1185">Reference proteome</keyword>
<dbReference type="Gene3D" id="3.40.50.1820">
    <property type="entry name" value="alpha/beta hydrolase"/>
    <property type="match status" value="1"/>
</dbReference>
<feature type="compositionally biased region" description="Polar residues" evidence="1">
    <location>
        <begin position="22"/>
        <end position="31"/>
    </location>
</feature>
<feature type="region of interest" description="Disordered" evidence="1">
    <location>
        <begin position="11"/>
        <end position="45"/>
    </location>
</feature>
<dbReference type="SUPFAM" id="SSF53474">
    <property type="entry name" value="alpha/beta-Hydrolases"/>
    <property type="match status" value="1"/>
</dbReference>
<dbReference type="Proteomes" id="UP000734854">
    <property type="component" value="Unassembled WGS sequence"/>
</dbReference>